<evidence type="ECO:0000259" key="2">
    <source>
        <dbReference type="Pfam" id="PF17667"/>
    </source>
</evidence>
<name>A0A1M2V7Q6_TRAPU</name>
<dbReference type="OMA" id="DGPDMRT"/>
<dbReference type="EMBL" id="MNAD01001604">
    <property type="protein sequence ID" value="OJT03567.1"/>
    <property type="molecule type" value="Genomic_DNA"/>
</dbReference>
<dbReference type="OrthoDB" id="3271139at2759"/>
<reference evidence="3 4" key="1">
    <citation type="submission" date="2016-10" db="EMBL/GenBank/DDBJ databases">
        <title>Genome sequence of the basidiomycete white-rot fungus Trametes pubescens.</title>
        <authorList>
            <person name="Makela M.R."/>
            <person name="Granchi Z."/>
            <person name="Peng M."/>
            <person name="De Vries R.P."/>
            <person name="Grigoriev I."/>
            <person name="Riley R."/>
            <person name="Hilden K."/>
        </authorList>
    </citation>
    <scope>NUCLEOTIDE SEQUENCE [LARGE SCALE GENOMIC DNA]</scope>
    <source>
        <strain evidence="3 4">FBCC735</strain>
    </source>
</reference>
<feature type="compositionally biased region" description="Acidic residues" evidence="1">
    <location>
        <begin position="277"/>
        <end position="288"/>
    </location>
</feature>
<feature type="region of interest" description="Disordered" evidence="1">
    <location>
        <begin position="263"/>
        <end position="303"/>
    </location>
</feature>
<evidence type="ECO:0000313" key="3">
    <source>
        <dbReference type="EMBL" id="OJT03567.1"/>
    </source>
</evidence>
<dbReference type="PANTHER" id="PTHR38248:SF2">
    <property type="entry name" value="FUNK1 11"/>
    <property type="match status" value="1"/>
</dbReference>
<keyword evidence="4" id="KW-1185">Reference proteome</keyword>
<dbReference type="Proteomes" id="UP000184267">
    <property type="component" value="Unassembled WGS sequence"/>
</dbReference>
<dbReference type="STRING" id="154538.A0A1M2V7Q6"/>
<gene>
    <name evidence="3" type="ORF">TRAPUB_5743</name>
</gene>
<evidence type="ECO:0000313" key="4">
    <source>
        <dbReference type="Proteomes" id="UP000184267"/>
    </source>
</evidence>
<dbReference type="AlphaFoldDB" id="A0A1M2V7Q6"/>
<dbReference type="PANTHER" id="PTHR38248">
    <property type="entry name" value="FUNK1 6"/>
    <property type="match status" value="1"/>
</dbReference>
<proteinExistence type="predicted"/>
<dbReference type="Pfam" id="PF17667">
    <property type="entry name" value="Pkinase_fungal"/>
    <property type="match status" value="1"/>
</dbReference>
<dbReference type="InterPro" id="IPR040976">
    <property type="entry name" value="Pkinase_fungal"/>
</dbReference>
<protein>
    <recommendedName>
        <fullName evidence="2">Fungal-type protein kinase domain-containing protein</fullName>
    </recommendedName>
</protein>
<sequence length="303" mass="34454">MVFRDAIKGHRLALERGGILQKDVSSGNVLIIEDPQQRLPPKGVLHDYDCTYMMLDNTGDGSNPEPSEQPSLPPLGLVDTFEGAAYELAKHRERTRTPYFMALELVNPCVQPPAVHESHHDLESFFWVFLWIILRTTDYQHECGKLAYDYTFKCPLDSNVCAITGRRGWLWRIDDLESAVLDIHHNPPLTALLHAFHALVNNGARGKKHERVPLTYDGVLHVFDTSIEQEDWPRDDKALIFDGPDMRTIFTLTTGYSDYRRIPESGDGWSTKRPLEDDGVQSDSDTESAQESTTRKRPKRIPA</sequence>
<organism evidence="3 4">
    <name type="scientific">Trametes pubescens</name>
    <name type="common">White-rot fungus</name>
    <dbReference type="NCBI Taxonomy" id="154538"/>
    <lineage>
        <taxon>Eukaryota</taxon>
        <taxon>Fungi</taxon>
        <taxon>Dikarya</taxon>
        <taxon>Basidiomycota</taxon>
        <taxon>Agaricomycotina</taxon>
        <taxon>Agaricomycetes</taxon>
        <taxon>Polyporales</taxon>
        <taxon>Polyporaceae</taxon>
        <taxon>Trametes</taxon>
    </lineage>
</organism>
<accession>A0A1M2V7Q6</accession>
<feature type="domain" description="Fungal-type protein kinase" evidence="2">
    <location>
        <begin position="2"/>
        <end position="133"/>
    </location>
</feature>
<evidence type="ECO:0000256" key="1">
    <source>
        <dbReference type="SAM" id="MobiDB-lite"/>
    </source>
</evidence>
<comment type="caution">
    <text evidence="3">The sequence shown here is derived from an EMBL/GenBank/DDBJ whole genome shotgun (WGS) entry which is preliminary data.</text>
</comment>